<dbReference type="RefSeq" id="WP_155461702.1">
    <property type="nucleotide sequence ID" value="NZ_WNKY01000001.1"/>
</dbReference>
<proteinExistence type="predicted"/>
<organism evidence="1 2">
    <name type="scientific">Duganella radicis</name>
    <dbReference type="NCBI Taxonomy" id="551988"/>
    <lineage>
        <taxon>Bacteria</taxon>
        <taxon>Pseudomonadati</taxon>
        <taxon>Pseudomonadota</taxon>
        <taxon>Betaproteobacteria</taxon>
        <taxon>Burkholderiales</taxon>
        <taxon>Oxalobacteraceae</taxon>
        <taxon>Telluria group</taxon>
        <taxon>Duganella</taxon>
    </lineage>
</organism>
<comment type="caution">
    <text evidence="1">The sequence shown here is derived from an EMBL/GenBank/DDBJ whole genome shotgun (WGS) entry which is preliminary data.</text>
</comment>
<dbReference type="AlphaFoldDB" id="A0A6L6PDE7"/>
<keyword evidence="2" id="KW-1185">Reference proteome</keyword>
<dbReference type="EMBL" id="WNKY01000001">
    <property type="protein sequence ID" value="MTV36365.1"/>
    <property type="molecule type" value="Genomic_DNA"/>
</dbReference>
<dbReference type="Proteomes" id="UP000475582">
    <property type="component" value="Unassembled WGS sequence"/>
</dbReference>
<protein>
    <submittedName>
        <fullName evidence="1">Uncharacterized protein</fullName>
    </submittedName>
</protein>
<gene>
    <name evidence="1" type="ORF">GM676_02055</name>
</gene>
<evidence type="ECO:0000313" key="2">
    <source>
        <dbReference type="Proteomes" id="UP000475582"/>
    </source>
</evidence>
<evidence type="ECO:0000313" key="1">
    <source>
        <dbReference type="EMBL" id="MTV36365.1"/>
    </source>
</evidence>
<dbReference type="OrthoDB" id="9763471at2"/>
<sequence>MNDRFVIPKLESELTLRKFPTMVGWNRLEGRPRTDDLKDALRAEVHDALFMCTRQWQMGEYKGDDAGSPIAVASLASAAPLTRYQCGQAAPADLQGGMPLEARVEARPIPFEAAGRAVALDLRLQIGRYWLKLAAGVGDFAADYIQLYPVDARDPADPRDASACAHADVVQSFAAAAGRAMDGWKLLRHLDGVGARASDGVNAAAQADKDRLDALAEVLLAWYARQYVASAAPEEDAWSPQQLEYRFSLSGASQSGEKVLTADSYASGHLDWYSSDIDRDAASLGAPADVTQLASAGVPVPIQFPGMPNTRWWAFEDGRVNLGALDVSTTDLGRMAYLEFALLYANDWYMLPLTLPSGSLAQVRGIAVTTVFNERYWVRPTGSGIDDDWRRWTLFTNSIRGSERAIADTGLLLAPVSPKIQQGAPLDEVLLTRDEMANLVWGIERNVPLPDGRVRPGAEAARELRRYFEQLAGAVPPAAVMPAASLRYQVMSSVAEHWIPFLSARKKDSNRETLLQRGSMLRHIEGDAAKPRRITPRTPTLREGLDQQQPYFIDDETVPRAGVVVKRAFRRARGHFGKTYVWLGMHKQNGRGEGQSGLAYDQLLPQEYQR</sequence>
<reference evidence="1 2" key="1">
    <citation type="submission" date="2019-11" db="EMBL/GenBank/DDBJ databases">
        <title>Type strains purchased from KCTC, JCM and DSMZ.</title>
        <authorList>
            <person name="Lu H."/>
        </authorList>
    </citation>
    <scope>NUCLEOTIDE SEQUENCE [LARGE SCALE GENOMIC DNA]</scope>
    <source>
        <strain evidence="1 2">KCTC 22382</strain>
    </source>
</reference>
<name>A0A6L6PDE7_9BURK</name>
<accession>A0A6L6PDE7</accession>